<reference evidence="1 2" key="1">
    <citation type="journal article" date="2017" name="Curr. Biol.">
        <title>The Evolution of Venom by Co-option of Single-Copy Genes.</title>
        <authorList>
            <person name="Martinson E.O."/>
            <person name="Mrinalini"/>
            <person name="Kelkar Y.D."/>
            <person name="Chang C.H."/>
            <person name="Werren J.H."/>
        </authorList>
    </citation>
    <scope>NUCLEOTIDE SEQUENCE [LARGE SCALE GENOMIC DNA]</scope>
    <source>
        <strain evidence="1 2">Alberta</strain>
        <tissue evidence="1">Whole body</tissue>
    </source>
</reference>
<protein>
    <submittedName>
        <fullName evidence="1">Uncharacterized protein</fullName>
    </submittedName>
</protein>
<accession>A0A232EED5</accession>
<keyword evidence="2" id="KW-1185">Reference proteome</keyword>
<dbReference type="Proteomes" id="UP000215335">
    <property type="component" value="Unassembled WGS sequence"/>
</dbReference>
<sequence>MRTQFVKLNLKKTLREHISNAQQNFYEHMIFLEDYISHKNADTFHTPNSKEIILRCYNQLMGNTEEPVDPEIVQANHDESRDSDSSDYLQNYTDVRFLFANKDIVDSDTTVDSNVNADTTVDDEVLCLSDTEELEILKGYEYTVFEKLTADTKKDCEDLQVLPQPLIFEEKSEEKVMPSVRSKTKYCSSESKQLTFKNIESLQVLPHPLSFKENAEEKLVSVVRSKNEDSSKIYKFSITV</sequence>
<dbReference type="AlphaFoldDB" id="A0A232EED5"/>
<gene>
    <name evidence="1" type="ORF">TSAR_016532</name>
</gene>
<evidence type="ECO:0000313" key="1">
    <source>
        <dbReference type="EMBL" id="OXU16711.1"/>
    </source>
</evidence>
<organism evidence="1 2">
    <name type="scientific">Trichomalopsis sarcophagae</name>
    <dbReference type="NCBI Taxonomy" id="543379"/>
    <lineage>
        <taxon>Eukaryota</taxon>
        <taxon>Metazoa</taxon>
        <taxon>Ecdysozoa</taxon>
        <taxon>Arthropoda</taxon>
        <taxon>Hexapoda</taxon>
        <taxon>Insecta</taxon>
        <taxon>Pterygota</taxon>
        <taxon>Neoptera</taxon>
        <taxon>Endopterygota</taxon>
        <taxon>Hymenoptera</taxon>
        <taxon>Apocrita</taxon>
        <taxon>Proctotrupomorpha</taxon>
        <taxon>Chalcidoidea</taxon>
        <taxon>Pteromalidae</taxon>
        <taxon>Pteromalinae</taxon>
        <taxon>Trichomalopsis</taxon>
    </lineage>
</organism>
<evidence type="ECO:0000313" key="2">
    <source>
        <dbReference type="Proteomes" id="UP000215335"/>
    </source>
</evidence>
<name>A0A232EED5_9HYME</name>
<dbReference type="EMBL" id="NNAY01005376">
    <property type="protein sequence ID" value="OXU16711.1"/>
    <property type="molecule type" value="Genomic_DNA"/>
</dbReference>
<comment type="caution">
    <text evidence="1">The sequence shown here is derived from an EMBL/GenBank/DDBJ whole genome shotgun (WGS) entry which is preliminary data.</text>
</comment>
<proteinExistence type="predicted"/>